<protein>
    <recommendedName>
        <fullName evidence="7 12">Coproporphyrinogen III oxidase</fullName>
        <ecNumber evidence="6 12">1.3.3.15</ecNumber>
    </recommendedName>
</protein>
<keyword evidence="11 12" id="KW-0350">Heme biosynthesis</keyword>
<dbReference type="Gene3D" id="3.90.660.20">
    <property type="entry name" value="Protoporphyrinogen oxidase, mitochondrial, domain 2"/>
    <property type="match status" value="1"/>
</dbReference>
<dbReference type="InterPro" id="IPR004572">
    <property type="entry name" value="Protoporphyrinogen_oxidase"/>
</dbReference>
<dbReference type="NCBIfam" id="TIGR00562">
    <property type="entry name" value="proto_IX_ox"/>
    <property type="match status" value="1"/>
</dbReference>
<evidence type="ECO:0000256" key="5">
    <source>
        <dbReference type="ARBA" id="ARBA00008310"/>
    </source>
</evidence>
<reference evidence="14 15" key="1">
    <citation type="submission" date="2024-07" db="EMBL/GenBank/DDBJ databases">
        <authorList>
            <person name="Thanompreechachai J."/>
            <person name="Duangmal K."/>
        </authorList>
    </citation>
    <scope>NUCLEOTIDE SEQUENCE [LARGE SCALE GENOMIC DNA]</scope>
    <source>
        <strain evidence="14 15">KCTC 19886</strain>
    </source>
</reference>
<dbReference type="Gene3D" id="3.50.50.60">
    <property type="entry name" value="FAD/NAD(P)-binding domain"/>
    <property type="match status" value="1"/>
</dbReference>
<keyword evidence="15" id="KW-1185">Reference proteome</keyword>
<sequence length="458" mass="46460">MAEVTTRAPHRRHVVVVGAGISGLVAARDLLQTCDVTVLEAAGHVGGVLQRADVGGLTVDLGAESMLARRPEGTTLARELDLPLVNPATTTASVATAAGLSPLPAGTLMGVPRTAASVQGLLAPDAVERVRTEPDRPAAPLEHAVSVADYVADRVGQDVVDRLVEPLLGGVYAGHARRLSLQATVPALWQHAVRGGSLLTGLGPAPTVTGPVFAGVDGGLARLPLALHEHLLAHGADVRTGTPVRELTRTAGGWRVRTPDGVLDADAVVLAAPAPAAARLLATEVPAAAAELADVETASMVITALAVPAADLDGLTGSGVLVPPVVGAGRGLRAKALTLSGRKWGWVGAQSDELAVLRVSLGRARETEALQADDADVVRWATQDASALLGRELHPVDQAVVRWVDGLPQYAVGHVDRVARLRTAVAAAGGLAVCGSVLDGVGVPACIAAAHRAAAAVA</sequence>
<evidence type="ECO:0000256" key="7">
    <source>
        <dbReference type="ARBA" id="ARBA00019046"/>
    </source>
</evidence>
<name>A0ABV3PDL9_9ACTN</name>
<gene>
    <name evidence="14" type="primary">hemG</name>
    <name evidence="14" type="ORF">AB1207_23625</name>
</gene>
<evidence type="ECO:0000256" key="2">
    <source>
        <dbReference type="ARBA" id="ARBA00001974"/>
    </source>
</evidence>
<dbReference type="Gene3D" id="1.10.3110.10">
    <property type="entry name" value="protoporphyrinogen ix oxidase, domain 3"/>
    <property type="match status" value="1"/>
</dbReference>
<evidence type="ECO:0000313" key="14">
    <source>
        <dbReference type="EMBL" id="MEW9267744.1"/>
    </source>
</evidence>
<dbReference type="SUPFAM" id="SSF51905">
    <property type="entry name" value="FAD/NAD(P)-binding domain"/>
    <property type="match status" value="1"/>
</dbReference>
<keyword evidence="10 12" id="KW-0560">Oxidoreductase</keyword>
<evidence type="ECO:0000256" key="8">
    <source>
        <dbReference type="ARBA" id="ARBA00022630"/>
    </source>
</evidence>
<comment type="function">
    <text evidence="3 12">Involved in coproporphyrin-dependent heme b biosynthesis. Catalyzes the oxidation of coproporphyrinogen III to coproporphyrin III.</text>
</comment>
<dbReference type="InterPro" id="IPR002937">
    <property type="entry name" value="Amino_oxidase"/>
</dbReference>
<keyword evidence="12" id="KW-0963">Cytoplasm</keyword>
<dbReference type="Pfam" id="PF01593">
    <property type="entry name" value="Amino_oxidase"/>
    <property type="match status" value="1"/>
</dbReference>
<dbReference type="Proteomes" id="UP001555826">
    <property type="component" value="Unassembled WGS sequence"/>
</dbReference>
<proteinExistence type="inferred from homology"/>
<evidence type="ECO:0000256" key="3">
    <source>
        <dbReference type="ARBA" id="ARBA00002185"/>
    </source>
</evidence>
<accession>A0ABV3PDL9</accession>
<evidence type="ECO:0000256" key="9">
    <source>
        <dbReference type="ARBA" id="ARBA00022827"/>
    </source>
</evidence>
<evidence type="ECO:0000256" key="12">
    <source>
        <dbReference type="RuleBase" id="RU364052"/>
    </source>
</evidence>
<dbReference type="SUPFAM" id="SSF54373">
    <property type="entry name" value="FAD-linked reductases, C-terminal domain"/>
    <property type="match status" value="1"/>
</dbReference>
<evidence type="ECO:0000313" key="15">
    <source>
        <dbReference type="Proteomes" id="UP001555826"/>
    </source>
</evidence>
<organism evidence="14 15">
    <name type="scientific">Kineococcus endophyticus</name>
    <dbReference type="NCBI Taxonomy" id="1181883"/>
    <lineage>
        <taxon>Bacteria</taxon>
        <taxon>Bacillati</taxon>
        <taxon>Actinomycetota</taxon>
        <taxon>Actinomycetes</taxon>
        <taxon>Kineosporiales</taxon>
        <taxon>Kineosporiaceae</taxon>
        <taxon>Kineococcus</taxon>
    </lineage>
</organism>
<feature type="domain" description="Amine oxidase" evidence="13">
    <location>
        <begin position="21"/>
        <end position="457"/>
    </location>
</feature>
<dbReference type="PANTHER" id="PTHR42923">
    <property type="entry name" value="PROTOPORPHYRINOGEN OXIDASE"/>
    <property type="match status" value="1"/>
</dbReference>
<comment type="pathway">
    <text evidence="4 12">Porphyrin-containing compound metabolism; protoheme biosynthesis.</text>
</comment>
<comment type="subcellular location">
    <subcellularLocation>
        <location evidence="12">Cytoplasm</location>
    </subcellularLocation>
</comment>
<evidence type="ECO:0000256" key="6">
    <source>
        <dbReference type="ARBA" id="ARBA00012402"/>
    </source>
</evidence>
<evidence type="ECO:0000259" key="13">
    <source>
        <dbReference type="Pfam" id="PF01593"/>
    </source>
</evidence>
<comment type="caution">
    <text evidence="14">The sequence shown here is derived from an EMBL/GenBank/DDBJ whole genome shotgun (WGS) entry which is preliminary data.</text>
</comment>
<dbReference type="EMBL" id="JBFNQN010000022">
    <property type="protein sequence ID" value="MEW9267744.1"/>
    <property type="molecule type" value="Genomic_DNA"/>
</dbReference>
<evidence type="ECO:0000256" key="1">
    <source>
        <dbReference type="ARBA" id="ARBA00001755"/>
    </source>
</evidence>
<keyword evidence="9 12" id="KW-0274">FAD</keyword>
<dbReference type="RefSeq" id="WP_367641206.1">
    <property type="nucleotide sequence ID" value="NZ_JBFNQN010000022.1"/>
</dbReference>
<comment type="catalytic activity">
    <reaction evidence="1">
        <text>coproporphyrinogen III + 3 O2 = coproporphyrin III + 3 H2O2</text>
        <dbReference type="Rhea" id="RHEA:43436"/>
        <dbReference type="ChEBI" id="CHEBI:15379"/>
        <dbReference type="ChEBI" id="CHEBI:16240"/>
        <dbReference type="ChEBI" id="CHEBI:57309"/>
        <dbReference type="ChEBI" id="CHEBI:131725"/>
        <dbReference type="EC" id="1.3.3.15"/>
    </reaction>
    <physiologicalReaction direction="left-to-right" evidence="1">
        <dbReference type="Rhea" id="RHEA:43437"/>
    </physiologicalReaction>
</comment>
<dbReference type="EC" id="1.3.3.15" evidence="6 12"/>
<dbReference type="InterPro" id="IPR050464">
    <property type="entry name" value="Zeta_carotene_desat/Oxidored"/>
</dbReference>
<dbReference type="PANTHER" id="PTHR42923:SF3">
    <property type="entry name" value="PROTOPORPHYRINOGEN OXIDASE"/>
    <property type="match status" value="1"/>
</dbReference>
<evidence type="ECO:0000256" key="11">
    <source>
        <dbReference type="ARBA" id="ARBA00023133"/>
    </source>
</evidence>
<dbReference type="GO" id="GO:0004729">
    <property type="term" value="F:oxygen-dependent protoporphyrinogen oxidase activity"/>
    <property type="evidence" value="ECO:0007669"/>
    <property type="project" value="UniProtKB-EC"/>
</dbReference>
<evidence type="ECO:0000256" key="4">
    <source>
        <dbReference type="ARBA" id="ARBA00004744"/>
    </source>
</evidence>
<keyword evidence="8 12" id="KW-0285">Flavoprotein</keyword>
<evidence type="ECO:0000256" key="10">
    <source>
        <dbReference type="ARBA" id="ARBA00023002"/>
    </source>
</evidence>
<comment type="cofactor">
    <cofactor evidence="2 12">
        <name>FAD</name>
        <dbReference type="ChEBI" id="CHEBI:57692"/>
    </cofactor>
</comment>
<comment type="similarity">
    <text evidence="5 12">Belongs to the protoporphyrinogen/coproporphyrinogen oxidase family. Coproporphyrinogen III oxidase subfamily.</text>
</comment>
<dbReference type="InterPro" id="IPR036188">
    <property type="entry name" value="FAD/NAD-bd_sf"/>
</dbReference>